<proteinExistence type="inferred from homology"/>
<keyword evidence="7" id="KW-0966">Cell projection</keyword>
<evidence type="ECO:0000256" key="6">
    <source>
        <dbReference type="ARBA" id="ARBA00023212"/>
    </source>
</evidence>
<dbReference type="GO" id="GO:0005930">
    <property type="term" value="C:axoneme"/>
    <property type="evidence" value="ECO:0007669"/>
    <property type="project" value="UniProtKB-SubCell"/>
</dbReference>
<dbReference type="Proteomes" id="UP000829291">
    <property type="component" value="Chromosome 2"/>
</dbReference>
<evidence type="ECO:0000256" key="7">
    <source>
        <dbReference type="ARBA" id="ARBA00023273"/>
    </source>
</evidence>
<keyword evidence="5" id="KW-0963">Cytoplasm</keyword>
<dbReference type="PANTHER" id="PTHR31078">
    <property type="entry name" value="CILIA- AND FLAGELLA-ASSOCIATED PROTEIN 300"/>
    <property type="match status" value="1"/>
</dbReference>
<dbReference type="InParanoid" id="A0A6J0CF71"/>
<dbReference type="KEGG" id="nlo:107227923"/>
<keyword evidence="8" id="KW-1185">Reference proteome</keyword>
<evidence type="ECO:0000313" key="9">
    <source>
        <dbReference type="RefSeq" id="XP_015524689.1"/>
    </source>
</evidence>
<dbReference type="AlphaFoldDB" id="A0A6J0CF71"/>
<name>A0A6J0CF71_NEOLC</name>
<organism evidence="9">
    <name type="scientific">Neodiprion lecontei</name>
    <name type="common">Redheaded pine sawfly</name>
    <dbReference type="NCBI Taxonomy" id="441921"/>
    <lineage>
        <taxon>Eukaryota</taxon>
        <taxon>Metazoa</taxon>
        <taxon>Ecdysozoa</taxon>
        <taxon>Arthropoda</taxon>
        <taxon>Hexapoda</taxon>
        <taxon>Insecta</taxon>
        <taxon>Pterygota</taxon>
        <taxon>Neoptera</taxon>
        <taxon>Endopterygota</taxon>
        <taxon>Hymenoptera</taxon>
        <taxon>Tenthredinoidea</taxon>
        <taxon>Diprionidae</taxon>
        <taxon>Diprioninae</taxon>
        <taxon>Neodiprion</taxon>
    </lineage>
</organism>
<dbReference type="OrthoDB" id="10259249at2759"/>
<keyword evidence="6" id="KW-0206">Cytoskeleton</keyword>
<dbReference type="Pfam" id="PF14926">
    <property type="entry name" value="CFAP300"/>
    <property type="match status" value="1"/>
</dbReference>
<comment type="function">
    <text evidence="1">Cilium- and flagellum-specific protein that plays a role in axonemal structure organization and motility. May play a role in outer and inner dynein arm assembly.</text>
</comment>
<evidence type="ECO:0000256" key="3">
    <source>
        <dbReference type="ARBA" id="ARBA00009205"/>
    </source>
</evidence>
<evidence type="ECO:0000313" key="8">
    <source>
        <dbReference type="Proteomes" id="UP000829291"/>
    </source>
</evidence>
<reference evidence="9" key="1">
    <citation type="submission" date="2025-08" db="UniProtKB">
        <authorList>
            <consortium name="RefSeq"/>
        </authorList>
    </citation>
    <scope>IDENTIFICATION</scope>
    <source>
        <tissue evidence="9">Thorax and Abdomen</tissue>
    </source>
</reference>
<gene>
    <name evidence="9" type="primary">LOC107227923</name>
</gene>
<evidence type="ECO:0000256" key="1">
    <source>
        <dbReference type="ARBA" id="ARBA00002404"/>
    </source>
</evidence>
<evidence type="ECO:0000256" key="2">
    <source>
        <dbReference type="ARBA" id="ARBA00004430"/>
    </source>
</evidence>
<dbReference type="PANTHER" id="PTHR31078:SF1">
    <property type="entry name" value="CILIA- AND FLAGELLA-ASSOCIATED PROTEIN 300"/>
    <property type="match status" value="1"/>
</dbReference>
<evidence type="ECO:0000256" key="5">
    <source>
        <dbReference type="ARBA" id="ARBA00022490"/>
    </source>
</evidence>
<dbReference type="GeneID" id="107227923"/>
<accession>A0A6J0CF71</accession>
<protein>
    <recommendedName>
        <fullName evidence="4">Cilia- and flagella-associated protein 300</fullName>
    </recommendedName>
</protein>
<evidence type="ECO:0000256" key="4">
    <source>
        <dbReference type="ARBA" id="ARBA00022174"/>
    </source>
</evidence>
<sequence>MDLDTSYSFVPLAKRNYVYLSDRRIQELLEKWGVLHNISIQTFSFNEPFQPYLKYRLVESFFKDVIIAKELKTKKFNSWCNEGITATQVKAEQLPCSVLTMSFFDKLKDPSNNITYDSNKIRKTIRYNEAGEMITDNLRAMLLDPESEEYMLYERDERKEFIFRIMQMLVIGGKLCQYEDVLEPYLDVTKVLYKDLIRVDKLEATNSLSISTMVLEVVAMNSGDAYFPRNVEDKQNIGFLLVDANNRQITTFLHQLDGCEEWKKL</sequence>
<comment type="similarity">
    <text evidence="3">Belongs to the CFAP300 family.</text>
</comment>
<dbReference type="RefSeq" id="XP_015524689.1">
    <property type="nucleotide sequence ID" value="XM_015669203.2"/>
</dbReference>
<dbReference type="InterPro" id="IPR029416">
    <property type="entry name" value="CFAP300"/>
</dbReference>
<comment type="subcellular location">
    <subcellularLocation>
        <location evidence="2">Cytoplasm</location>
        <location evidence="2">Cytoskeleton</location>
        <location evidence="2">Cilium axoneme</location>
    </subcellularLocation>
</comment>